<evidence type="ECO:0000313" key="2">
    <source>
        <dbReference type="EMBL" id="CAG8782670.1"/>
    </source>
</evidence>
<proteinExistence type="predicted"/>
<reference evidence="2" key="1">
    <citation type="submission" date="2021-06" db="EMBL/GenBank/DDBJ databases">
        <authorList>
            <person name="Kallberg Y."/>
            <person name="Tangrot J."/>
            <person name="Rosling A."/>
        </authorList>
    </citation>
    <scope>NUCLEOTIDE SEQUENCE</scope>
    <source>
        <strain evidence="2">FL966</strain>
    </source>
</reference>
<comment type="caution">
    <text evidence="2">The sequence shown here is derived from an EMBL/GenBank/DDBJ whole genome shotgun (WGS) entry which is preliminary data.</text>
</comment>
<dbReference type="EMBL" id="CAJVQA010024510">
    <property type="protein sequence ID" value="CAG8782670.1"/>
    <property type="molecule type" value="Genomic_DNA"/>
</dbReference>
<evidence type="ECO:0000313" key="3">
    <source>
        <dbReference type="Proteomes" id="UP000789759"/>
    </source>
</evidence>
<keyword evidence="1" id="KW-1133">Transmembrane helix</keyword>
<keyword evidence="1" id="KW-0812">Transmembrane</keyword>
<feature type="non-terminal residue" evidence="2">
    <location>
        <position position="291"/>
    </location>
</feature>
<dbReference type="Proteomes" id="UP000789759">
    <property type="component" value="Unassembled WGS sequence"/>
</dbReference>
<protein>
    <submittedName>
        <fullName evidence="2">7262_t:CDS:1</fullName>
    </submittedName>
</protein>
<feature type="transmembrane region" description="Helical" evidence="1">
    <location>
        <begin position="54"/>
        <end position="73"/>
    </location>
</feature>
<organism evidence="2 3">
    <name type="scientific">Cetraspora pellucida</name>
    <dbReference type="NCBI Taxonomy" id="1433469"/>
    <lineage>
        <taxon>Eukaryota</taxon>
        <taxon>Fungi</taxon>
        <taxon>Fungi incertae sedis</taxon>
        <taxon>Mucoromycota</taxon>
        <taxon>Glomeromycotina</taxon>
        <taxon>Glomeromycetes</taxon>
        <taxon>Diversisporales</taxon>
        <taxon>Gigasporaceae</taxon>
        <taxon>Cetraspora</taxon>
    </lineage>
</organism>
<gene>
    <name evidence="2" type="ORF">CPELLU_LOCUS16478</name>
</gene>
<dbReference type="AlphaFoldDB" id="A0A9N9JI28"/>
<accession>A0A9N9JI28</accession>
<dbReference type="OrthoDB" id="3251871at2759"/>
<name>A0A9N9JI28_9GLOM</name>
<feature type="transmembrane region" description="Helical" evidence="1">
    <location>
        <begin position="132"/>
        <end position="155"/>
    </location>
</feature>
<sequence length="291" mass="32996">DAYARIKSQLDRLKKINLPFTSRLRGITRDVDTYSSHLLFRLVWEATPGFLCGYLAWAEVFFALSSVFFIVLAKQIDTLDFPSTSRSSSHPPLINKAMILSVVRKVIWYPVLPLAQIFGGITETCFYINHEIPFPLMLICFIGISLQGLLNALVFSQDIAVTRTFQAIKLQWWISIVNSYESHYPHKSHNKAIALVKSNDTNCNNTDIIKINTSIVSQPSLLEWLRYMLLIKLFSPPKITPRVTSSNHLSSINSSVVNEDSDNQGSSIEPTKRISRISEEFEGIETTLKKL</sequence>
<keyword evidence="1" id="KW-0472">Membrane</keyword>
<evidence type="ECO:0000256" key="1">
    <source>
        <dbReference type="SAM" id="Phobius"/>
    </source>
</evidence>
<keyword evidence="3" id="KW-1185">Reference proteome</keyword>